<dbReference type="SUPFAM" id="SSF47616">
    <property type="entry name" value="GST C-terminal domain-like"/>
    <property type="match status" value="1"/>
</dbReference>
<name>A0ABR4EJL2_9PEZI</name>
<evidence type="ECO:0000256" key="5">
    <source>
        <dbReference type="RuleBase" id="RU003494"/>
    </source>
</evidence>
<comment type="catalytic activity">
    <reaction evidence="4">
        <text>RX + glutathione = an S-substituted glutathione + a halide anion + H(+)</text>
        <dbReference type="Rhea" id="RHEA:16437"/>
        <dbReference type="ChEBI" id="CHEBI:15378"/>
        <dbReference type="ChEBI" id="CHEBI:16042"/>
        <dbReference type="ChEBI" id="CHEBI:17792"/>
        <dbReference type="ChEBI" id="CHEBI:57925"/>
        <dbReference type="ChEBI" id="CHEBI:90779"/>
        <dbReference type="EC" id="2.5.1.18"/>
    </reaction>
</comment>
<feature type="domain" description="GST C-terminal" evidence="7">
    <location>
        <begin position="91"/>
        <end position="216"/>
    </location>
</feature>
<dbReference type="Gene3D" id="1.20.1050.130">
    <property type="match status" value="1"/>
</dbReference>
<accession>A0ABR4EJL2</accession>
<dbReference type="PROSITE" id="PS50405">
    <property type="entry name" value="GST_CTER"/>
    <property type="match status" value="1"/>
</dbReference>
<dbReference type="Pfam" id="PF00043">
    <property type="entry name" value="GST_C"/>
    <property type="match status" value="1"/>
</dbReference>
<organism evidence="8 9">
    <name type="scientific">Diaporthe vaccinii</name>
    <dbReference type="NCBI Taxonomy" id="105482"/>
    <lineage>
        <taxon>Eukaryota</taxon>
        <taxon>Fungi</taxon>
        <taxon>Dikarya</taxon>
        <taxon>Ascomycota</taxon>
        <taxon>Pezizomycotina</taxon>
        <taxon>Sordariomycetes</taxon>
        <taxon>Sordariomycetidae</taxon>
        <taxon>Diaporthales</taxon>
        <taxon>Diaporthaceae</taxon>
        <taxon>Diaporthe</taxon>
        <taxon>Diaporthe eres species complex</taxon>
    </lineage>
</organism>
<dbReference type="InterPro" id="IPR010987">
    <property type="entry name" value="Glutathione-S-Trfase_C-like"/>
</dbReference>
<evidence type="ECO:0000256" key="2">
    <source>
        <dbReference type="ARBA" id="ARBA00012452"/>
    </source>
</evidence>
<evidence type="ECO:0000259" key="7">
    <source>
        <dbReference type="PROSITE" id="PS50405"/>
    </source>
</evidence>
<dbReference type="PANTHER" id="PTHR44051">
    <property type="entry name" value="GLUTATHIONE S-TRANSFERASE-RELATED"/>
    <property type="match status" value="1"/>
</dbReference>
<keyword evidence="3" id="KW-0808">Transferase</keyword>
<evidence type="ECO:0000256" key="3">
    <source>
        <dbReference type="ARBA" id="ARBA00022679"/>
    </source>
</evidence>
<evidence type="ECO:0000313" key="9">
    <source>
        <dbReference type="Proteomes" id="UP001600888"/>
    </source>
</evidence>
<feature type="domain" description="GST N-terminal" evidence="6">
    <location>
        <begin position="4"/>
        <end position="85"/>
    </location>
</feature>
<dbReference type="SFLD" id="SFLDS00019">
    <property type="entry name" value="Glutathione_Transferase_(cytos"/>
    <property type="match status" value="1"/>
</dbReference>
<evidence type="ECO:0000256" key="4">
    <source>
        <dbReference type="ARBA" id="ARBA00047960"/>
    </source>
</evidence>
<dbReference type="InterPro" id="IPR036282">
    <property type="entry name" value="Glutathione-S-Trfase_C_sf"/>
</dbReference>
<dbReference type="CDD" id="cd03048">
    <property type="entry name" value="GST_N_Ure2p_like"/>
    <property type="match status" value="1"/>
</dbReference>
<evidence type="ECO:0000259" key="6">
    <source>
        <dbReference type="PROSITE" id="PS50404"/>
    </source>
</evidence>
<reference evidence="8 9" key="1">
    <citation type="submission" date="2024-03" db="EMBL/GenBank/DDBJ databases">
        <title>A high-quality draft genome sequence of Diaporthe vaccinii, a causative agent of upright dieback and viscid rot disease in cranberry plants.</title>
        <authorList>
            <person name="Sarrasin M."/>
            <person name="Lang B.F."/>
            <person name="Burger G."/>
        </authorList>
    </citation>
    <scope>NUCLEOTIDE SEQUENCE [LARGE SCALE GENOMIC DNA]</scope>
    <source>
        <strain evidence="8 9">IS7</strain>
    </source>
</reference>
<dbReference type="InterPro" id="IPR040079">
    <property type="entry name" value="Glutathione_S-Trfase"/>
</dbReference>
<sequence length="252" mass="29043">MSLESIRIWLSPSGPNPWKVVVIMEELSIPYKIVSLKFDDVKKKPYTDINPNGRFPAIHDPNTGLTLWESGAILNYLIEQYDTRNLISYATLKEKHHCNQWLHFQVSGQGPYYGQAGWFNVMHPEKVPSAIERYNDQARRVLGVLDGWLSDRKWLVGDKITYADIVFAPWNERFDAVVACAPEEKFDGFPHVAAWHQRIIERPSWKAAMEHRDNGMDEQGLMWNGRPKGIKTFQEYEAKIAKGEDTTPAKDL</sequence>
<dbReference type="Pfam" id="PF02798">
    <property type="entry name" value="GST_N"/>
    <property type="match status" value="1"/>
</dbReference>
<dbReference type="InterPro" id="IPR036249">
    <property type="entry name" value="Thioredoxin-like_sf"/>
</dbReference>
<protein>
    <recommendedName>
        <fullName evidence="2">glutathione transferase</fullName>
        <ecNumber evidence="2">2.5.1.18</ecNumber>
    </recommendedName>
</protein>
<proteinExistence type="inferred from homology"/>
<dbReference type="SFLD" id="SFLDG01151">
    <property type="entry name" value="Main.2:_Nu-like"/>
    <property type="match status" value="1"/>
</dbReference>
<dbReference type="Proteomes" id="UP001600888">
    <property type="component" value="Unassembled WGS sequence"/>
</dbReference>
<evidence type="ECO:0000256" key="1">
    <source>
        <dbReference type="ARBA" id="ARBA00007409"/>
    </source>
</evidence>
<dbReference type="InterPro" id="IPR004045">
    <property type="entry name" value="Glutathione_S-Trfase_N"/>
</dbReference>
<dbReference type="SFLD" id="SFLDG00358">
    <property type="entry name" value="Main_(cytGST)"/>
    <property type="match status" value="1"/>
</dbReference>
<comment type="caution">
    <text evidence="8">The sequence shown here is derived from an EMBL/GenBank/DDBJ whole genome shotgun (WGS) entry which is preliminary data.</text>
</comment>
<keyword evidence="9" id="KW-1185">Reference proteome</keyword>
<dbReference type="PROSITE" id="PS50404">
    <property type="entry name" value="GST_NTER"/>
    <property type="match status" value="1"/>
</dbReference>
<comment type="similarity">
    <text evidence="1 5">Belongs to the GST superfamily.</text>
</comment>
<gene>
    <name evidence="8" type="ORF">FJTKL_10607</name>
</gene>
<evidence type="ECO:0000313" key="8">
    <source>
        <dbReference type="EMBL" id="KAL2282535.1"/>
    </source>
</evidence>
<dbReference type="InterPro" id="IPR004046">
    <property type="entry name" value="GST_C"/>
</dbReference>
<dbReference type="PANTHER" id="PTHR44051:SF20">
    <property type="entry name" value="GLUTATHIONE TRANSFERASE 1 (EUROFUNG)"/>
    <property type="match status" value="1"/>
</dbReference>
<dbReference type="SUPFAM" id="SSF52833">
    <property type="entry name" value="Thioredoxin-like"/>
    <property type="match status" value="1"/>
</dbReference>
<dbReference type="EC" id="2.5.1.18" evidence="2"/>
<dbReference type="EMBL" id="JBAWTH010000049">
    <property type="protein sequence ID" value="KAL2282535.1"/>
    <property type="molecule type" value="Genomic_DNA"/>
</dbReference>